<dbReference type="Pfam" id="PF18962">
    <property type="entry name" value="Por_Secre_tail"/>
    <property type="match status" value="1"/>
</dbReference>
<gene>
    <name evidence="5" type="ORF">T190115A13A_90095</name>
</gene>
<keyword evidence="1" id="KW-0732">Signal</keyword>
<dbReference type="NCBIfam" id="TIGR04183">
    <property type="entry name" value="Por_Secre_tail"/>
    <property type="match status" value="1"/>
</dbReference>
<dbReference type="PANTHER" id="PTHR22953:SF153">
    <property type="entry name" value="PURPLE ACID PHOSPHATASE"/>
    <property type="match status" value="1"/>
</dbReference>
<dbReference type="Gene3D" id="2.60.40.10">
    <property type="entry name" value="Immunoglobulins"/>
    <property type="match status" value="1"/>
</dbReference>
<dbReference type="Pfam" id="PF16656">
    <property type="entry name" value="Pur_ac_phosph_N"/>
    <property type="match status" value="1"/>
</dbReference>
<feature type="domain" description="Secretion system C-terminal sorting" evidence="4">
    <location>
        <begin position="919"/>
        <end position="988"/>
    </location>
</feature>
<dbReference type="EMBL" id="CAXJRC010000046">
    <property type="protein sequence ID" value="CAL2108749.1"/>
    <property type="molecule type" value="Genomic_DNA"/>
</dbReference>
<protein>
    <submittedName>
        <fullName evidence="5">Acid phosphatase type 7</fullName>
    </submittedName>
</protein>
<dbReference type="Pfam" id="PF00149">
    <property type="entry name" value="Metallophos"/>
    <property type="match status" value="1"/>
</dbReference>
<reference evidence="5 6" key="1">
    <citation type="submission" date="2024-05" db="EMBL/GenBank/DDBJ databases">
        <authorList>
            <person name="Duchaud E."/>
        </authorList>
    </citation>
    <scope>NUCLEOTIDE SEQUENCE [LARGE SCALE GENOMIC DNA]</scope>
    <source>
        <strain evidence="5">Ena-SAMPLE-TAB-13-05-2024-13:56:06:370-140305</strain>
    </source>
</reference>
<dbReference type="PANTHER" id="PTHR22953">
    <property type="entry name" value="ACID PHOSPHATASE RELATED"/>
    <property type="match status" value="1"/>
</dbReference>
<dbReference type="Gene3D" id="3.60.21.10">
    <property type="match status" value="1"/>
</dbReference>
<sequence length="990" mass="109543">MKTTKQTYLVLLITLLISVKSIAQQFVLKPYLQNGTPNQMVIMWETNMLGKCYVDWGTSPFALNNTVTSTSIASSGINRLHTAKVTGLHPSTKYYYKVRTNTGTVSTLYNFKTHPTVSSEESLKFVEMSDIQQDNNSPNVFKSVIENGVSVVAKNSYLNGVEDLDAIIIPGDLVVQSNHSSWRSEFFNPSNTITPYVPVYPVPGNHDVIGSGGLGLFLKFFDLPTNGAPSSPEEWWYKDMSNVRLIGLNSSSSSGKKQAQVSWLKQTLSNAENNIAIDFVFVQLHHPHKSELWTPGESDFTGEIIKELEKFTEASGKPSVHFFGHTHGYSRGQSRDHNHLWVNVASAGGKIDYWGEFPNQDYEEFTYTEDEYGFVMLEVEAGNDPKFVLKRYSRGDKNVVKNNTISDQITIKRYGIAPTVPVGISPKGEVSVDCVTLKASAFTNGNNTHQATQWQIVEGCDFSSNTVKNIWKQSMNWYNEVDSQLNDDLTDEKITGLMANKNYCWRVRYRNTNLTWSSWSTPVSITTKEGNNVTENLLLNGGGESGVTNWTGDIESLQSNACNSIPVYQGSRMFAVGGICANEKAQGIAKQTISVEQYTSDIDNLTLEVKYEGFLRSYSGTDKPEMYIEFLNANNTIIGTSASITNKTAVWTNVTNKEIIPQGTRRLVAVLKGTRNGGTDNDSYFDNLSVLLTKPSSCGIVSCEEASASATNCLPCNVSNLIVNNGAENATNNWIGDIESLASGDCYSVEAYKGQRQFAVGGVCANEKDLGLAKQTINVADYGVGIDNGLYTASLSGYLRAYKDGNDQSEMYLEFLNSANSVLKRTNALSNTKGQWIELSQQVIIPVGTKQITVVLKGTRLRGGDNDSYFDELSLTLQNTTCSSQRKPKVKKNKIVSKNNEKRQQNTALLTKEITPVSVYPNPSSGEVYYSVVKQFEKITILDINGKVIKVQKCNEEKGRLDLSDLKIGAYLLMFEGDNTTVSKKIYIQK</sequence>
<dbReference type="Gene3D" id="2.60.40.380">
    <property type="entry name" value="Purple acid phosphatase-like, N-terminal"/>
    <property type="match status" value="1"/>
</dbReference>
<dbReference type="InterPro" id="IPR026444">
    <property type="entry name" value="Secre_tail"/>
</dbReference>
<accession>A0ABM9PSF4</accession>
<evidence type="ECO:0000259" key="4">
    <source>
        <dbReference type="Pfam" id="PF18962"/>
    </source>
</evidence>
<keyword evidence="6" id="KW-1185">Reference proteome</keyword>
<name>A0ABM9PSF4_9FLAO</name>
<dbReference type="SUPFAM" id="SSF56300">
    <property type="entry name" value="Metallo-dependent phosphatases"/>
    <property type="match status" value="1"/>
</dbReference>
<dbReference type="InterPro" id="IPR015914">
    <property type="entry name" value="PAPs_N"/>
</dbReference>
<evidence type="ECO:0000259" key="2">
    <source>
        <dbReference type="Pfam" id="PF00149"/>
    </source>
</evidence>
<comment type="caution">
    <text evidence="5">The sequence shown here is derived from an EMBL/GenBank/DDBJ whole genome shotgun (WGS) entry which is preliminary data.</text>
</comment>
<dbReference type="InterPro" id="IPR008963">
    <property type="entry name" value="Purple_acid_Pase-like_N"/>
</dbReference>
<dbReference type="InterPro" id="IPR029052">
    <property type="entry name" value="Metallo-depent_PP-like"/>
</dbReference>
<proteinExistence type="predicted"/>
<evidence type="ECO:0000313" key="6">
    <source>
        <dbReference type="Proteomes" id="UP001497602"/>
    </source>
</evidence>
<dbReference type="Proteomes" id="UP001497602">
    <property type="component" value="Unassembled WGS sequence"/>
</dbReference>
<organism evidence="5 6">
    <name type="scientific">Tenacibaculum vairaonense</name>
    <dbReference type="NCBI Taxonomy" id="3137860"/>
    <lineage>
        <taxon>Bacteria</taxon>
        <taxon>Pseudomonadati</taxon>
        <taxon>Bacteroidota</taxon>
        <taxon>Flavobacteriia</taxon>
        <taxon>Flavobacteriales</taxon>
        <taxon>Flavobacteriaceae</taxon>
        <taxon>Tenacibaculum</taxon>
    </lineage>
</organism>
<feature type="domain" description="Calcineurin-like phosphoesterase" evidence="2">
    <location>
        <begin position="124"/>
        <end position="329"/>
    </location>
</feature>
<dbReference type="InterPro" id="IPR013783">
    <property type="entry name" value="Ig-like_fold"/>
</dbReference>
<dbReference type="InterPro" id="IPR036116">
    <property type="entry name" value="FN3_sf"/>
</dbReference>
<evidence type="ECO:0000313" key="5">
    <source>
        <dbReference type="EMBL" id="CAL2108749.1"/>
    </source>
</evidence>
<dbReference type="InterPro" id="IPR004843">
    <property type="entry name" value="Calcineurin-like_PHP"/>
</dbReference>
<evidence type="ECO:0000259" key="3">
    <source>
        <dbReference type="Pfam" id="PF16656"/>
    </source>
</evidence>
<dbReference type="SUPFAM" id="SSF49265">
    <property type="entry name" value="Fibronectin type III"/>
    <property type="match status" value="1"/>
</dbReference>
<feature type="domain" description="Purple acid phosphatase N-terminal" evidence="3">
    <location>
        <begin position="32"/>
        <end position="113"/>
    </location>
</feature>
<dbReference type="RefSeq" id="WP_348740344.1">
    <property type="nucleotide sequence ID" value="NZ_CAXJRC010000046.1"/>
</dbReference>
<dbReference type="InterPro" id="IPR039331">
    <property type="entry name" value="PAPs-like"/>
</dbReference>
<dbReference type="SUPFAM" id="SSF49363">
    <property type="entry name" value="Purple acid phosphatase, N-terminal domain"/>
    <property type="match status" value="1"/>
</dbReference>
<dbReference type="Gene3D" id="2.60.120.260">
    <property type="entry name" value="Galactose-binding domain-like"/>
    <property type="match status" value="2"/>
</dbReference>
<evidence type="ECO:0000256" key="1">
    <source>
        <dbReference type="ARBA" id="ARBA00022729"/>
    </source>
</evidence>